<dbReference type="InterPro" id="IPR037923">
    <property type="entry name" value="HTH-like"/>
</dbReference>
<evidence type="ECO:0000256" key="1">
    <source>
        <dbReference type="ARBA" id="ARBA00023015"/>
    </source>
</evidence>
<dbReference type="Pfam" id="PF12833">
    <property type="entry name" value="HTH_18"/>
    <property type="match status" value="1"/>
</dbReference>
<keyword evidence="2" id="KW-0238">DNA-binding</keyword>
<dbReference type="PANTHER" id="PTHR43280">
    <property type="entry name" value="ARAC-FAMILY TRANSCRIPTIONAL REGULATOR"/>
    <property type="match status" value="1"/>
</dbReference>
<keyword evidence="6" id="KW-1185">Reference proteome</keyword>
<proteinExistence type="predicted"/>
<evidence type="ECO:0000313" key="5">
    <source>
        <dbReference type="EMBL" id="GAA5481216.1"/>
    </source>
</evidence>
<evidence type="ECO:0000256" key="2">
    <source>
        <dbReference type="ARBA" id="ARBA00023125"/>
    </source>
</evidence>
<reference evidence="5 6" key="1">
    <citation type="submission" date="2024-02" db="EMBL/GenBank/DDBJ databases">
        <title>Haloferula sargassicola NBRC 104335.</title>
        <authorList>
            <person name="Ichikawa N."/>
            <person name="Katano-Makiyama Y."/>
            <person name="Hidaka K."/>
        </authorList>
    </citation>
    <scope>NUCLEOTIDE SEQUENCE [LARGE SCALE GENOMIC DNA]</scope>
    <source>
        <strain evidence="5 6">NBRC 104335</strain>
    </source>
</reference>
<dbReference type="InterPro" id="IPR018060">
    <property type="entry name" value="HTH_AraC"/>
</dbReference>
<dbReference type="RefSeq" id="WP_353565375.1">
    <property type="nucleotide sequence ID" value="NZ_BAABRI010000002.1"/>
</dbReference>
<dbReference type="SUPFAM" id="SSF51215">
    <property type="entry name" value="Regulatory protein AraC"/>
    <property type="match status" value="1"/>
</dbReference>
<dbReference type="SMART" id="SM00342">
    <property type="entry name" value="HTH_ARAC"/>
    <property type="match status" value="1"/>
</dbReference>
<dbReference type="PANTHER" id="PTHR43280:SF30">
    <property type="entry name" value="MMSAB OPERON REGULATORY PROTEIN"/>
    <property type="match status" value="1"/>
</dbReference>
<name>A0ABP9ULJ4_9BACT</name>
<keyword evidence="3" id="KW-0804">Transcription</keyword>
<dbReference type="Gene3D" id="1.10.10.60">
    <property type="entry name" value="Homeodomain-like"/>
    <property type="match status" value="1"/>
</dbReference>
<accession>A0ABP9ULJ4</accession>
<dbReference type="SUPFAM" id="SSF46689">
    <property type="entry name" value="Homeodomain-like"/>
    <property type="match status" value="1"/>
</dbReference>
<sequence>MSATQVPLRRSHVVRCDDRDQREWLRSQPVCGLLKQHHIAHVEIIEAGRPFQMMRRDQSGTFMFACFGGEGLVLADGKWQPVRSGEACLLPPFITNGIKATGSTPWQLCGVRYLESRETVPIVAQRSPVIGAYEPEPLRLAIQGLHAESSKGSPAQMHLWTELIHSYVLRFAEGYQTDPRLWKLWEQVGATLGQPWTLDELATCACLSKEQLRKLCHRELGRTPMQQVAFLRMQRARHLLSTTRDKIESISRQVGYANPFTFSNTFQKWIGWRPSQIRRAGQAGDI</sequence>
<dbReference type="InterPro" id="IPR009057">
    <property type="entry name" value="Homeodomain-like_sf"/>
</dbReference>
<protein>
    <submittedName>
        <fullName evidence="5">HTH-type transcriptional activator RhaR</fullName>
    </submittedName>
</protein>
<dbReference type="Proteomes" id="UP001476282">
    <property type="component" value="Unassembled WGS sequence"/>
</dbReference>
<comment type="caution">
    <text evidence="5">The sequence shown here is derived from an EMBL/GenBank/DDBJ whole genome shotgun (WGS) entry which is preliminary data.</text>
</comment>
<evidence type="ECO:0000256" key="3">
    <source>
        <dbReference type="ARBA" id="ARBA00023163"/>
    </source>
</evidence>
<organism evidence="5 6">
    <name type="scientific">Haloferula sargassicola</name>
    <dbReference type="NCBI Taxonomy" id="490096"/>
    <lineage>
        <taxon>Bacteria</taxon>
        <taxon>Pseudomonadati</taxon>
        <taxon>Verrucomicrobiota</taxon>
        <taxon>Verrucomicrobiia</taxon>
        <taxon>Verrucomicrobiales</taxon>
        <taxon>Verrucomicrobiaceae</taxon>
        <taxon>Haloferula</taxon>
    </lineage>
</organism>
<keyword evidence="1" id="KW-0805">Transcription regulation</keyword>
<evidence type="ECO:0000313" key="6">
    <source>
        <dbReference type="Proteomes" id="UP001476282"/>
    </source>
</evidence>
<dbReference type="PROSITE" id="PS01124">
    <property type="entry name" value="HTH_ARAC_FAMILY_2"/>
    <property type="match status" value="1"/>
</dbReference>
<feature type="domain" description="HTH araC/xylS-type" evidence="4">
    <location>
        <begin position="182"/>
        <end position="280"/>
    </location>
</feature>
<gene>
    <name evidence="5" type="primary">rhaR_1</name>
    <name evidence="5" type="ORF">Hsar01_00423</name>
</gene>
<dbReference type="EMBL" id="BAABRI010000002">
    <property type="protein sequence ID" value="GAA5481216.1"/>
    <property type="molecule type" value="Genomic_DNA"/>
</dbReference>
<evidence type="ECO:0000259" key="4">
    <source>
        <dbReference type="PROSITE" id="PS01124"/>
    </source>
</evidence>